<accession>A0A5D2E4X4</accession>
<sequence length="217" mass="24242">MNVLASECSSGCESGWTSYLEQSFLSGNLSHKSSGFCDESGKYKGKEEVVDEEEDLSMVSDASSGPPHLNVDNGYFNDDNHYQYTLPKGATLNKNGGTKRHRKKEHQRQREVHQELPSLLDDTASSPLIKNNFAHTNNHASVEESVLHYPQGFSATHFQGGPAFQHHFGFLQSSPTGNYLQQGHRLLLLASTMEFVALERNGRRSWQSIKRISSQRG</sequence>
<evidence type="ECO:0000313" key="9">
    <source>
        <dbReference type="Proteomes" id="UP000323506"/>
    </source>
</evidence>
<dbReference type="GO" id="GO:0009736">
    <property type="term" value="P:cytokinin-activated signaling pathway"/>
    <property type="evidence" value="ECO:0007669"/>
    <property type="project" value="UniProtKB-KW"/>
</dbReference>
<feature type="region of interest" description="Disordered" evidence="7">
    <location>
        <begin position="88"/>
        <end position="112"/>
    </location>
</feature>
<dbReference type="PANTHER" id="PTHR33347">
    <property type="entry name" value="OSJNBA0091C07.3 PROTEIN"/>
    <property type="match status" value="1"/>
</dbReference>
<keyword evidence="3" id="KW-0203">Cytokinin biosynthesis</keyword>
<evidence type="ECO:0000256" key="4">
    <source>
        <dbReference type="ARBA" id="ARBA00022864"/>
    </source>
</evidence>
<dbReference type="PANTHER" id="PTHR33347:SF1">
    <property type="entry name" value="PROTEIN SOB FIVE-LIKE 5"/>
    <property type="match status" value="1"/>
</dbReference>
<evidence type="ECO:0000256" key="2">
    <source>
        <dbReference type="ARBA" id="ARBA00022490"/>
    </source>
</evidence>
<dbReference type="EMBL" id="CM017699">
    <property type="protein sequence ID" value="TYG88415.1"/>
    <property type="molecule type" value="Genomic_DNA"/>
</dbReference>
<organism evidence="8 9">
    <name type="scientific">Gossypium darwinii</name>
    <name type="common">Darwin's cotton</name>
    <name type="synonym">Gossypium barbadense var. darwinii</name>
    <dbReference type="NCBI Taxonomy" id="34276"/>
    <lineage>
        <taxon>Eukaryota</taxon>
        <taxon>Viridiplantae</taxon>
        <taxon>Streptophyta</taxon>
        <taxon>Embryophyta</taxon>
        <taxon>Tracheophyta</taxon>
        <taxon>Spermatophyta</taxon>
        <taxon>Magnoliopsida</taxon>
        <taxon>eudicotyledons</taxon>
        <taxon>Gunneridae</taxon>
        <taxon>Pentapetalae</taxon>
        <taxon>rosids</taxon>
        <taxon>malvids</taxon>
        <taxon>Malvales</taxon>
        <taxon>Malvaceae</taxon>
        <taxon>Malvoideae</taxon>
        <taxon>Gossypium</taxon>
    </lineage>
</organism>
<evidence type="ECO:0000256" key="5">
    <source>
        <dbReference type="ARBA" id="ARBA00023242"/>
    </source>
</evidence>
<evidence type="ECO:0000256" key="1">
    <source>
        <dbReference type="ARBA" id="ARBA00004496"/>
    </source>
</evidence>
<keyword evidence="5" id="KW-0539">Nucleus</keyword>
<comment type="similarity">
    <text evidence="6">Belongs to the SOFL plant protein family.</text>
</comment>
<evidence type="ECO:0000256" key="3">
    <source>
        <dbReference type="ARBA" id="ARBA00022712"/>
    </source>
</evidence>
<dbReference type="InterPro" id="IPR044670">
    <property type="entry name" value="SOFL"/>
</dbReference>
<keyword evidence="2" id="KW-0963">Cytoplasm</keyword>
<comment type="subcellular location">
    <subcellularLocation>
        <location evidence="1">Cytoplasm</location>
    </subcellularLocation>
</comment>
<evidence type="ECO:0000256" key="7">
    <source>
        <dbReference type="SAM" id="MobiDB-lite"/>
    </source>
</evidence>
<protein>
    <submittedName>
        <fullName evidence="8">Uncharacterized protein</fullName>
    </submittedName>
</protein>
<name>A0A5D2E4X4_GOSDA</name>
<keyword evidence="4" id="KW-0932">Cytokinin signaling pathway</keyword>
<keyword evidence="9" id="KW-1185">Reference proteome</keyword>
<evidence type="ECO:0000256" key="6">
    <source>
        <dbReference type="ARBA" id="ARBA00024199"/>
    </source>
</evidence>
<dbReference type="AlphaFoldDB" id="A0A5D2E4X4"/>
<reference evidence="8 9" key="1">
    <citation type="submission" date="2019-06" db="EMBL/GenBank/DDBJ databases">
        <title>WGS assembly of Gossypium darwinii.</title>
        <authorList>
            <person name="Chen Z.J."/>
            <person name="Sreedasyam A."/>
            <person name="Ando A."/>
            <person name="Song Q."/>
            <person name="De L."/>
            <person name="Hulse-Kemp A."/>
            <person name="Ding M."/>
            <person name="Ye W."/>
            <person name="Kirkbride R."/>
            <person name="Jenkins J."/>
            <person name="Plott C."/>
            <person name="Lovell J."/>
            <person name="Lin Y.-M."/>
            <person name="Vaughn R."/>
            <person name="Liu B."/>
            <person name="Li W."/>
            <person name="Simpson S."/>
            <person name="Scheffler B."/>
            <person name="Saski C."/>
            <person name="Grover C."/>
            <person name="Hu G."/>
            <person name="Conover J."/>
            <person name="Carlson J."/>
            <person name="Shu S."/>
            <person name="Boston L."/>
            <person name="Williams M."/>
            <person name="Peterson D."/>
            <person name="Mcgee K."/>
            <person name="Jones D."/>
            <person name="Wendel J."/>
            <person name="Stelly D."/>
            <person name="Grimwood J."/>
            <person name="Schmutz J."/>
        </authorList>
    </citation>
    <scope>NUCLEOTIDE SEQUENCE [LARGE SCALE GENOMIC DNA]</scope>
    <source>
        <strain evidence="8">1808015.09</strain>
    </source>
</reference>
<feature type="compositionally biased region" description="Basic residues" evidence="7">
    <location>
        <begin position="97"/>
        <end position="107"/>
    </location>
</feature>
<dbReference type="Proteomes" id="UP000323506">
    <property type="component" value="Chromosome A12"/>
</dbReference>
<dbReference type="GO" id="GO:0005737">
    <property type="term" value="C:cytoplasm"/>
    <property type="evidence" value="ECO:0007669"/>
    <property type="project" value="UniProtKB-SubCell"/>
</dbReference>
<dbReference type="GO" id="GO:0009691">
    <property type="term" value="P:cytokinin biosynthetic process"/>
    <property type="evidence" value="ECO:0007669"/>
    <property type="project" value="UniProtKB-KW"/>
</dbReference>
<evidence type="ECO:0000313" key="8">
    <source>
        <dbReference type="EMBL" id="TYG88415.1"/>
    </source>
</evidence>
<proteinExistence type="inferred from homology"/>
<gene>
    <name evidence="8" type="ORF">ES288_A12G019400v1</name>
</gene>